<evidence type="ECO:0000256" key="6">
    <source>
        <dbReference type="ARBA" id="ARBA00022729"/>
    </source>
</evidence>
<evidence type="ECO:0000256" key="8">
    <source>
        <dbReference type="ARBA" id="ARBA00023077"/>
    </source>
</evidence>
<evidence type="ECO:0000313" key="18">
    <source>
        <dbReference type="EMBL" id="GGW93077.1"/>
    </source>
</evidence>
<dbReference type="Pfam" id="PF00593">
    <property type="entry name" value="TonB_dep_Rec_b-barrel"/>
    <property type="match status" value="1"/>
</dbReference>
<dbReference type="Pfam" id="PF07715">
    <property type="entry name" value="Plug"/>
    <property type="match status" value="1"/>
</dbReference>
<dbReference type="Proteomes" id="UP000608345">
    <property type="component" value="Unassembled WGS sequence"/>
</dbReference>
<evidence type="ECO:0000256" key="3">
    <source>
        <dbReference type="ARBA" id="ARBA00022448"/>
    </source>
</evidence>
<evidence type="ECO:0000313" key="19">
    <source>
        <dbReference type="Proteomes" id="UP000608345"/>
    </source>
</evidence>
<dbReference type="InterPro" id="IPR000531">
    <property type="entry name" value="Beta-barrel_TonB"/>
</dbReference>
<dbReference type="GO" id="GO:0015344">
    <property type="term" value="F:siderophore uptake transmembrane transporter activity"/>
    <property type="evidence" value="ECO:0007669"/>
    <property type="project" value="TreeGrafter"/>
</dbReference>
<reference evidence="18" key="1">
    <citation type="journal article" date="2014" name="Int. J. Syst. Evol. Microbiol.">
        <title>Complete genome sequence of Corynebacterium casei LMG S-19264T (=DSM 44701T), isolated from a smear-ripened cheese.</title>
        <authorList>
            <consortium name="US DOE Joint Genome Institute (JGI-PGF)"/>
            <person name="Walter F."/>
            <person name="Albersmeier A."/>
            <person name="Kalinowski J."/>
            <person name="Ruckert C."/>
        </authorList>
    </citation>
    <scope>NUCLEOTIDE SEQUENCE</scope>
    <source>
        <strain evidence="18">KCTC 23732</strain>
    </source>
</reference>
<evidence type="ECO:0000259" key="16">
    <source>
        <dbReference type="Pfam" id="PF00593"/>
    </source>
</evidence>
<evidence type="ECO:0000256" key="4">
    <source>
        <dbReference type="ARBA" id="ARBA00022452"/>
    </source>
</evidence>
<dbReference type="CDD" id="cd01347">
    <property type="entry name" value="ligand_gated_channel"/>
    <property type="match status" value="1"/>
</dbReference>
<dbReference type="EMBL" id="BMYS01000019">
    <property type="protein sequence ID" value="GGW93077.1"/>
    <property type="molecule type" value="Genomic_DNA"/>
</dbReference>
<gene>
    <name evidence="18" type="ORF">GCM10011450_23850</name>
</gene>
<keyword evidence="10 18" id="KW-0675">Receptor</keyword>
<dbReference type="RefSeq" id="WP_189385730.1">
    <property type="nucleotide sequence ID" value="NZ_BAABFY010000048.1"/>
</dbReference>
<dbReference type="AlphaFoldDB" id="A0A918JPU7"/>
<keyword evidence="9 12" id="KW-0472">Membrane</keyword>
<accession>A0A918JPU7</accession>
<dbReference type="InterPro" id="IPR012910">
    <property type="entry name" value="Plug_dom"/>
</dbReference>
<evidence type="ECO:0000256" key="10">
    <source>
        <dbReference type="ARBA" id="ARBA00023170"/>
    </source>
</evidence>
<evidence type="ECO:0000256" key="5">
    <source>
        <dbReference type="ARBA" id="ARBA00022692"/>
    </source>
</evidence>
<evidence type="ECO:0000256" key="14">
    <source>
        <dbReference type="SAM" id="MobiDB-lite"/>
    </source>
</evidence>
<evidence type="ECO:0000256" key="15">
    <source>
        <dbReference type="SAM" id="SignalP"/>
    </source>
</evidence>
<feature type="signal peptide" evidence="15">
    <location>
        <begin position="1"/>
        <end position="33"/>
    </location>
</feature>
<keyword evidence="4 12" id="KW-1134">Transmembrane beta strand</keyword>
<dbReference type="InterPro" id="IPR039426">
    <property type="entry name" value="TonB-dep_rcpt-like"/>
</dbReference>
<keyword evidence="19" id="KW-1185">Reference proteome</keyword>
<feature type="domain" description="TonB-dependent receptor-like beta-barrel" evidence="16">
    <location>
        <begin position="214"/>
        <end position="666"/>
    </location>
</feature>
<evidence type="ECO:0000256" key="1">
    <source>
        <dbReference type="ARBA" id="ARBA00004571"/>
    </source>
</evidence>
<keyword evidence="5 12" id="KW-0812">Transmembrane</keyword>
<evidence type="ECO:0000256" key="9">
    <source>
        <dbReference type="ARBA" id="ARBA00023136"/>
    </source>
</evidence>
<keyword evidence="3 12" id="KW-0813">Transport</keyword>
<comment type="caution">
    <text evidence="18">The sequence shown here is derived from an EMBL/GenBank/DDBJ whole genome shotgun (WGS) entry which is preliminary data.</text>
</comment>
<feature type="chain" id="PRO_5037824290" evidence="15">
    <location>
        <begin position="34"/>
        <end position="693"/>
    </location>
</feature>
<dbReference type="PANTHER" id="PTHR30069:SF53">
    <property type="entry name" value="COLICIN I RECEPTOR-RELATED"/>
    <property type="match status" value="1"/>
</dbReference>
<keyword evidence="7" id="KW-0406">Ion transport</keyword>
<evidence type="ECO:0000256" key="11">
    <source>
        <dbReference type="ARBA" id="ARBA00023237"/>
    </source>
</evidence>
<evidence type="ECO:0000256" key="13">
    <source>
        <dbReference type="RuleBase" id="RU003357"/>
    </source>
</evidence>
<sequence length="693" mass="75445">MSNTQTPRLPHSFKLNRLASAILLATAATSSYAQDNTNVNDTSAVELETIFASASSVESEIRDAPASVSVITRKELDRKPNASIAEVLGTIPGVTGGFAPAGAGSKIAFRGMPDKYTLILVDGKRIGGSNLLGHRPDTIPQDLDWLSPDAIERIEVVRGAMSTLYGSEAMGGVINIITRKIDNVWSGSLTNNLSVPDSGKSGDTNSHSFNISGPITESLGIRLGGSYTNREPDTGTRGSSGSANQNMNAKLNWQLNENHSFYLDGSVGRNKAEEFPNQAQREAEEDVTNEIFGSDMRHTYFGIGHEGRFGEIRTKLDLYANSYENKGDGDQLGAKSKEHVADFKVDMPFSTAGVEHWLTVGAQYKREEVENPSNIGNILSVLLPGGDTVTAEKKPKGWAWSLFVEDQIFLRDDLILTLGVRGDKSDEFDLHVSPRGYLVYHPTESWTIKGGVSKGFRAPNLKERSLTSGTSSMGMGCTSLRPLGYTGGQCYMIGNPDLKPEVSTNYELGIAFDQAGYSFDLTYFQSKIKDMIQNGFLGNINGTWYTQQFNIEEGETAGLEASFGLPVTDGLRLSGNATYMIKSKNKTTGSWLNMTPKWTANALLDWQATEKLSTYASVQYIGKQLYTPPADSTANNHFAYANTTLDIGVNYAVNKNLTLRAGIQNLTNNIARTDDDYGDGNGRTYYMGVTARF</sequence>
<dbReference type="GO" id="GO:0044718">
    <property type="term" value="P:siderophore transmembrane transport"/>
    <property type="evidence" value="ECO:0007669"/>
    <property type="project" value="TreeGrafter"/>
</dbReference>
<feature type="compositionally biased region" description="Polar residues" evidence="14">
    <location>
        <begin position="236"/>
        <end position="245"/>
    </location>
</feature>
<evidence type="ECO:0000256" key="7">
    <source>
        <dbReference type="ARBA" id="ARBA00023065"/>
    </source>
</evidence>
<dbReference type="SUPFAM" id="SSF56935">
    <property type="entry name" value="Porins"/>
    <property type="match status" value="1"/>
</dbReference>
<name>A0A918JPU7_9BURK</name>
<dbReference type="Gene3D" id="2.40.170.20">
    <property type="entry name" value="TonB-dependent receptor, beta-barrel domain"/>
    <property type="match status" value="1"/>
</dbReference>
<comment type="similarity">
    <text evidence="2 12 13">Belongs to the TonB-dependent receptor family.</text>
</comment>
<organism evidence="18 19">
    <name type="scientific">Advenella faeciporci</name>
    <dbReference type="NCBI Taxonomy" id="797535"/>
    <lineage>
        <taxon>Bacteria</taxon>
        <taxon>Pseudomonadati</taxon>
        <taxon>Pseudomonadota</taxon>
        <taxon>Betaproteobacteria</taxon>
        <taxon>Burkholderiales</taxon>
        <taxon>Alcaligenaceae</taxon>
    </lineage>
</organism>
<evidence type="ECO:0000256" key="12">
    <source>
        <dbReference type="PROSITE-ProRule" id="PRU01360"/>
    </source>
</evidence>
<keyword evidence="8 13" id="KW-0798">TonB box</keyword>
<dbReference type="GO" id="GO:0009279">
    <property type="term" value="C:cell outer membrane"/>
    <property type="evidence" value="ECO:0007669"/>
    <property type="project" value="UniProtKB-SubCell"/>
</dbReference>
<proteinExistence type="inferred from homology"/>
<dbReference type="PROSITE" id="PS52016">
    <property type="entry name" value="TONB_DEPENDENT_REC_3"/>
    <property type="match status" value="1"/>
</dbReference>
<feature type="domain" description="TonB-dependent receptor plug" evidence="17">
    <location>
        <begin position="61"/>
        <end position="173"/>
    </location>
</feature>
<dbReference type="InterPro" id="IPR036942">
    <property type="entry name" value="Beta-barrel_TonB_sf"/>
</dbReference>
<evidence type="ECO:0000259" key="17">
    <source>
        <dbReference type="Pfam" id="PF07715"/>
    </source>
</evidence>
<evidence type="ECO:0000256" key="2">
    <source>
        <dbReference type="ARBA" id="ARBA00009810"/>
    </source>
</evidence>
<feature type="region of interest" description="Disordered" evidence="14">
    <location>
        <begin position="221"/>
        <end position="245"/>
    </location>
</feature>
<comment type="subcellular location">
    <subcellularLocation>
        <location evidence="1 12">Cell outer membrane</location>
        <topology evidence="1 12">Multi-pass membrane protein</topology>
    </subcellularLocation>
</comment>
<keyword evidence="6 15" id="KW-0732">Signal</keyword>
<dbReference type="PANTHER" id="PTHR30069">
    <property type="entry name" value="TONB-DEPENDENT OUTER MEMBRANE RECEPTOR"/>
    <property type="match status" value="1"/>
</dbReference>
<keyword evidence="11 12" id="KW-0998">Cell outer membrane</keyword>
<protein>
    <submittedName>
        <fullName evidence="18">Catecholate siderophore receptor CirA</fullName>
    </submittedName>
</protein>
<reference evidence="18" key="2">
    <citation type="submission" date="2020-09" db="EMBL/GenBank/DDBJ databases">
        <authorList>
            <person name="Sun Q."/>
            <person name="Kim S."/>
        </authorList>
    </citation>
    <scope>NUCLEOTIDE SEQUENCE</scope>
    <source>
        <strain evidence="18">KCTC 23732</strain>
    </source>
</reference>
<dbReference type="Gene3D" id="2.170.130.10">
    <property type="entry name" value="TonB-dependent receptor, plug domain"/>
    <property type="match status" value="1"/>
</dbReference>
<feature type="region of interest" description="Disordered" evidence="14">
    <location>
        <begin position="194"/>
        <end position="213"/>
    </location>
</feature>
<dbReference type="InterPro" id="IPR037066">
    <property type="entry name" value="Plug_dom_sf"/>
</dbReference>